<dbReference type="EMBL" id="KN838718">
    <property type="protein sequence ID" value="KIJ96544.1"/>
    <property type="molecule type" value="Genomic_DNA"/>
</dbReference>
<dbReference type="AlphaFoldDB" id="A0A0C9WKQ7"/>
<reference evidence="2" key="2">
    <citation type="submission" date="2015-01" db="EMBL/GenBank/DDBJ databases">
        <title>Evolutionary Origins and Diversification of the Mycorrhizal Mutualists.</title>
        <authorList>
            <consortium name="DOE Joint Genome Institute"/>
            <consortium name="Mycorrhizal Genomics Consortium"/>
            <person name="Kohler A."/>
            <person name="Kuo A."/>
            <person name="Nagy L.G."/>
            <person name="Floudas D."/>
            <person name="Copeland A."/>
            <person name="Barry K.W."/>
            <person name="Cichocki N."/>
            <person name="Veneault-Fourrey C."/>
            <person name="LaButti K."/>
            <person name="Lindquist E.A."/>
            <person name="Lipzen A."/>
            <person name="Lundell T."/>
            <person name="Morin E."/>
            <person name="Murat C."/>
            <person name="Riley R."/>
            <person name="Ohm R."/>
            <person name="Sun H."/>
            <person name="Tunlid A."/>
            <person name="Henrissat B."/>
            <person name="Grigoriev I.V."/>
            <person name="Hibbett D.S."/>
            <person name="Martin F."/>
        </authorList>
    </citation>
    <scope>NUCLEOTIDE SEQUENCE [LARGE SCALE GENOMIC DNA]</scope>
    <source>
        <strain evidence="2">LaAM-08-1</strain>
    </source>
</reference>
<evidence type="ECO:0000313" key="2">
    <source>
        <dbReference type="Proteomes" id="UP000054477"/>
    </source>
</evidence>
<protein>
    <submittedName>
        <fullName evidence="1">Uncharacterized protein</fullName>
    </submittedName>
</protein>
<gene>
    <name evidence="1" type="ORF">K443DRAFT_282237</name>
</gene>
<reference evidence="1 2" key="1">
    <citation type="submission" date="2014-04" db="EMBL/GenBank/DDBJ databases">
        <authorList>
            <consortium name="DOE Joint Genome Institute"/>
            <person name="Kuo A."/>
            <person name="Kohler A."/>
            <person name="Nagy L.G."/>
            <person name="Floudas D."/>
            <person name="Copeland A."/>
            <person name="Barry K.W."/>
            <person name="Cichocki N."/>
            <person name="Veneault-Fourrey C."/>
            <person name="LaButti K."/>
            <person name="Lindquist E.A."/>
            <person name="Lipzen A."/>
            <person name="Lundell T."/>
            <person name="Morin E."/>
            <person name="Murat C."/>
            <person name="Sun H."/>
            <person name="Tunlid A."/>
            <person name="Henrissat B."/>
            <person name="Grigoriev I.V."/>
            <person name="Hibbett D.S."/>
            <person name="Martin F."/>
            <person name="Nordberg H.P."/>
            <person name="Cantor M.N."/>
            <person name="Hua S.X."/>
        </authorList>
    </citation>
    <scope>NUCLEOTIDE SEQUENCE [LARGE SCALE GENOMIC DNA]</scope>
    <source>
        <strain evidence="1 2">LaAM-08-1</strain>
    </source>
</reference>
<keyword evidence="2" id="KW-1185">Reference proteome</keyword>
<proteinExistence type="predicted"/>
<sequence length="82" mass="9598">MYTVFRSCSLSSLLSQVLRPKPEFQASYRTIRSRSFLFRTSLSGNVGLKTRWECRRHIERRSQGPLGWGRLFHGRSAGNERH</sequence>
<organism evidence="1 2">
    <name type="scientific">Laccaria amethystina LaAM-08-1</name>
    <dbReference type="NCBI Taxonomy" id="1095629"/>
    <lineage>
        <taxon>Eukaryota</taxon>
        <taxon>Fungi</taxon>
        <taxon>Dikarya</taxon>
        <taxon>Basidiomycota</taxon>
        <taxon>Agaricomycotina</taxon>
        <taxon>Agaricomycetes</taxon>
        <taxon>Agaricomycetidae</taxon>
        <taxon>Agaricales</taxon>
        <taxon>Agaricineae</taxon>
        <taxon>Hydnangiaceae</taxon>
        <taxon>Laccaria</taxon>
    </lineage>
</organism>
<accession>A0A0C9WKQ7</accession>
<dbReference type="HOGENOM" id="CLU_2558617_0_0_1"/>
<dbReference type="Proteomes" id="UP000054477">
    <property type="component" value="Unassembled WGS sequence"/>
</dbReference>
<name>A0A0C9WKQ7_9AGAR</name>
<evidence type="ECO:0000313" key="1">
    <source>
        <dbReference type="EMBL" id="KIJ96544.1"/>
    </source>
</evidence>